<comment type="similarity">
    <text evidence="2 7">Belongs to the ORC1 family.</text>
</comment>
<feature type="compositionally biased region" description="Polar residues" evidence="8">
    <location>
        <begin position="66"/>
        <end position="80"/>
    </location>
</feature>
<protein>
    <recommendedName>
        <fullName evidence="7">Origin recognition complex subunit 1</fullName>
    </recommendedName>
</protein>
<keyword evidence="5 7" id="KW-0238">DNA-binding</keyword>
<dbReference type="Pfam" id="PF00004">
    <property type="entry name" value="AAA"/>
    <property type="match status" value="1"/>
</dbReference>
<dbReference type="SUPFAM" id="SSF46785">
    <property type="entry name" value="Winged helix' DNA-binding domain"/>
    <property type="match status" value="1"/>
</dbReference>
<accession>A0ABR2X320</accession>
<dbReference type="InterPro" id="IPR003593">
    <property type="entry name" value="AAA+_ATPase"/>
</dbReference>
<gene>
    <name evidence="10" type="primary">ORC1_1</name>
    <name evidence="10" type="ORF">K7432_001444</name>
</gene>
<comment type="subunit">
    <text evidence="7">ORC is composed of six subunits.</text>
</comment>
<feature type="compositionally biased region" description="Low complexity" evidence="8">
    <location>
        <begin position="81"/>
        <end position="92"/>
    </location>
</feature>
<dbReference type="InterPro" id="IPR027417">
    <property type="entry name" value="P-loop_NTPase"/>
</dbReference>
<keyword evidence="7" id="KW-0067">ATP-binding</keyword>
<dbReference type="InterPro" id="IPR054425">
    <property type="entry name" value="Cdc6_ORC1-like_ATPase_lid"/>
</dbReference>
<evidence type="ECO:0000256" key="5">
    <source>
        <dbReference type="ARBA" id="ARBA00023125"/>
    </source>
</evidence>
<keyword evidence="6 7" id="KW-0539">Nucleus</keyword>
<evidence type="ECO:0000313" key="11">
    <source>
        <dbReference type="Proteomes" id="UP001479436"/>
    </source>
</evidence>
<dbReference type="SUPFAM" id="SSF52540">
    <property type="entry name" value="P-loop containing nucleoside triphosphate hydrolases"/>
    <property type="match status" value="1"/>
</dbReference>
<keyword evidence="7" id="KW-0547">Nucleotide-binding</keyword>
<dbReference type="Gene3D" id="3.40.50.300">
    <property type="entry name" value="P-loop containing nucleotide triphosphate hydrolases"/>
    <property type="match status" value="1"/>
</dbReference>
<comment type="function">
    <text evidence="7">Component of the origin recognition complex (ORC) that binds origins of replication. DNA-binding is ATP-dependent, however specific DNA sequences that define origins of replication have not been identified so far. ORC is required to assemble the pre-replication complex necessary to initiate DNA replication.</text>
</comment>
<keyword evidence="4" id="KW-0479">Metal-binding</keyword>
<keyword evidence="11" id="KW-1185">Reference proteome</keyword>
<evidence type="ECO:0000256" key="4">
    <source>
        <dbReference type="ARBA" id="ARBA00022723"/>
    </source>
</evidence>
<keyword evidence="3 7" id="KW-0235">DNA replication</keyword>
<dbReference type="InterPro" id="IPR036390">
    <property type="entry name" value="WH_DNA-bd_sf"/>
</dbReference>
<feature type="compositionally biased region" description="Low complexity" evidence="8">
    <location>
        <begin position="24"/>
        <end position="37"/>
    </location>
</feature>
<dbReference type="InterPro" id="IPR015163">
    <property type="entry name" value="Cdc6_C"/>
</dbReference>
<evidence type="ECO:0000313" key="10">
    <source>
        <dbReference type="EMBL" id="KAK9768150.1"/>
    </source>
</evidence>
<dbReference type="InterPro" id="IPR003959">
    <property type="entry name" value="ATPase_AAA_core"/>
</dbReference>
<dbReference type="SMART" id="SM00382">
    <property type="entry name" value="AAA"/>
    <property type="match status" value="1"/>
</dbReference>
<dbReference type="SMART" id="SM00384">
    <property type="entry name" value="AT_hook"/>
    <property type="match status" value="2"/>
</dbReference>
<evidence type="ECO:0000256" key="8">
    <source>
        <dbReference type="SAM" id="MobiDB-lite"/>
    </source>
</evidence>
<evidence type="ECO:0000256" key="1">
    <source>
        <dbReference type="ARBA" id="ARBA00004123"/>
    </source>
</evidence>
<comment type="caution">
    <text evidence="10">The sequence shown here is derived from an EMBL/GenBank/DDBJ whole genome shotgun (WGS) entry which is preliminary data.</text>
</comment>
<dbReference type="EMBL" id="JASJQH010000032">
    <property type="protein sequence ID" value="KAK9768150.1"/>
    <property type="molecule type" value="Genomic_DNA"/>
</dbReference>
<comment type="subcellular location">
    <subcellularLocation>
        <location evidence="1 7">Nucleus</location>
    </subcellularLocation>
</comment>
<evidence type="ECO:0000256" key="6">
    <source>
        <dbReference type="ARBA" id="ARBA00023242"/>
    </source>
</evidence>
<organism evidence="10 11">
    <name type="scientific">Basidiobolus ranarum</name>
    <dbReference type="NCBI Taxonomy" id="34480"/>
    <lineage>
        <taxon>Eukaryota</taxon>
        <taxon>Fungi</taxon>
        <taxon>Fungi incertae sedis</taxon>
        <taxon>Zoopagomycota</taxon>
        <taxon>Entomophthoromycotina</taxon>
        <taxon>Basidiobolomycetes</taxon>
        <taxon>Basidiobolales</taxon>
        <taxon>Basidiobolaceae</taxon>
        <taxon>Basidiobolus</taxon>
    </lineage>
</organism>
<dbReference type="PANTHER" id="PTHR10763:SF23">
    <property type="entry name" value="ORIGIN RECOGNITION COMPLEX SUBUNIT 1"/>
    <property type="match status" value="1"/>
</dbReference>
<feature type="compositionally biased region" description="Polar residues" evidence="8">
    <location>
        <begin position="1"/>
        <end position="17"/>
    </location>
</feature>
<dbReference type="PANTHER" id="PTHR10763">
    <property type="entry name" value="CELL DIVISION CONTROL PROTEIN 6-RELATED"/>
    <property type="match status" value="1"/>
</dbReference>
<dbReference type="Gene3D" id="1.10.8.60">
    <property type="match status" value="1"/>
</dbReference>
<dbReference type="CDD" id="cd00009">
    <property type="entry name" value="AAA"/>
    <property type="match status" value="1"/>
</dbReference>
<evidence type="ECO:0000256" key="3">
    <source>
        <dbReference type="ARBA" id="ARBA00022705"/>
    </source>
</evidence>
<dbReference type="InterPro" id="IPR050311">
    <property type="entry name" value="ORC1/CDC6"/>
</dbReference>
<name>A0ABR2X320_9FUNG</name>
<reference evidence="10 11" key="1">
    <citation type="submission" date="2023-04" db="EMBL/GenBank/DDBJ databases">
        <title>Genome of Basidiobolus ranarum AG-B5.</title>
        <authorList>
            <person name="Stajich J.E."/>
            <person name="Carter-House D."/>
            <person name="Gryganskyi A."/>
        </authorList>
    </citation>
    <scope>NUCLEOTIDE SEQUENCE [LARGE SCALE GENOMIC DNA]</scope>
    <source>
        <strain evidence="10 11">AG-B5</strain>
    </source>
</reference>
<feature type="region of interest" description="Disordered" evidence="8">
    <location>
        <begin position="1"/>
        <end position="285"/>
    </location>
</feature>
<evidence type="ECO:0000256" key="7">
    <source>
        <dbReference type="RuleBase" id="RU365058"/>
    </source>
</evidence>
<dbReference type="InterPro" id="IPR017956">
    <property type="entry name" value="AT_hook_DNA-bd_motif"/>
</dbReference>
<sequence>MNKSASNTFTKTEVISQSDEETGTTTNTTSTSLLNSTPLRRSARNAARDEQNTTVNIAVTPKTRGRATQNPVRSSRASAKTPTTSIEASTEETASKEEIEEPIVQKAKGGRPKKVVIKAETVSDEQDVEATDNISQTVPSIAPPETPSRRGRPRKIVSEIKDEIALPQTPRPRGRPRKQSTDVKKEPLQAVRRTSRRLKIENNNQSTDVPIKSNRSSTVGKKTRKKKEDSSSEEFDANAEIDTEEVALPTPPNDDSTTDDSVDEFQNISTPRSKKPKGRATPKSVLGRRKLKTLAPITPLRRRQIKESNSDDHFEQARQNLHVSAVPLTLPCREDEFSEILAHVESSLEDDTGSCIYISGVPGTGKTATVHEVIRNLQGKAEEGDIAEFQFVEINGMKLTEPSYAYTLLYEALTGERVTAKHASDLLEKMFTSSPNNRKPCLVLMDELDLLVTRKQTVMYNFFEWPNRPNSRLIVIAVANTMDLPERILSNKISSRLGLTRINFQPYSHQQLYSIIQSRLVGNNAFDSDAMEFCARKVSAVSGDARRALDICRRAVELVETAHKGDQAKTNGQPIAQVTMSMVDKAIKEMYASSNVKFIQNASLHQKMFLVSLNYQLRKGGLPEVEFGEVANYHIQICRLNNLEPPNTSDLAAICASLGAARCLLVEAGRLDLHQRIRLNVAEEDVTMALRADPFFRKMV</sequence>
<proteinExistence type="inferred from homology"/>
<dbReference type="Pfam" id="PF09079">
    <property type="entry name" value="WHD_Cdc6"/>
    <property type="match status" value="1"/>
</dbReference>
<feature type="domain" description="AAA+ ATPase" evidence="9">
    <location>
        <begin position="352"/>
        <end position="503"/>
    </location>
</feature>
<dbReference type="Pfam" id="PF22606">
    <property type="entry name" value="Cdc6-ORC-like_ATPase_lid"/>
    <property type="match status" value="1"/>
</dbReference>
<dbReference type="Proteomes" id="UP001479436">
    <property type="component" value="Unassembled WGS sequence"/>
</dbReference>
<feature type="compositionally biased region" description="Acidic residues" evidence="8">
    <location>
        <begin position="231"/>
        <end position="245"/>
    </location>
</feature>
<evidence type="ECO:0000259" key="9">
    <source>
        <dbReference type="SMART" id="SM00382"/>
    </source>
</evidence>
<feature type="compositionally biased region" description="Basic residues" evidence="8">
    <location>
        <begin position="272"/>
        <end position="285"/>
    </location>
</feature>
<evidence type="ECO:0000256" key="2">
    <source>
        <dbReference type="ARBA" id="ARBA00008398"/>
    </source>
</evidence>
<feature type="compositionally biased region" description="Polar residues" evidence="8">
    <location>
        <begin position="201"/>
        <end position="220"/>
    </location>
</feature>